<name>A0ABV1HBD4_9FIRM</name>
<dbReference type="Gene3D" id="3.80.10.10">
    <property type="entry name" value="Ribonuclease Inhibitor"/>
    <property type="match status" value="1"/>
</dbReference>
<dbReference type="EMBL" id="JBBMEX010000003">
    <property type="protein sequence ID" value="MEQ2557026.1"/>
    <property type="molecule type" value="Genomic_DNA"/>
</dbReference>
<evidence type="ECO:0000313" key="2">
    <source>
        <dbReference type="Proteomes" id="UP001454489"/>
    </source>
</evidence>
<dbReference type="Proteomes" id="UP001454489">
    <property type="component" value="Unassembled WGS sequence"/>
</dbReference>
<reference evidence="1 2" key="1">
    <citation type="submission" date="2024-03" db="EMBL/GenBank/DDBJ databases">
        <title>Human intestinal bacterial collection.</title>
        <authorList>
            <person name="Pauvert C."/>
            <person name="Hitch T.C.A."/>
            <person name="Clavel T."/>
        </authorList>
    </citation>
    <scope>NUCLEOTIDE SEQUENCE [LARGE SCALE GENOMIC DNA]</scope>
    <source>
        <strain evidence="1 2">CLA-AA-H185</strain>
    </source>
</reference>
<gene>
    <name evidence="1" type="ORF">WMO43_03900</name>
</gene>
<accession>A0ABV1HBD4</accession>
<dbReference type="InterPro" id="IPR026906">
    <property type="entry name" value="LRR_5"/>
</dbReference>
<keyword evidence="2" id="KW-1185">Reference proteome</keyword>
<dbReference type="RefSeq" id="WP_353530127.1">
    <property type="nucleotide sequence ID" value="NZ_JBBMEX010000003.1"/>
</dbReference>
<proteinExistence type="predicted"/>
<organism evidence="1 2">
    <name type="scientific">Maccoyibacter intestinihominis</name>
    <dbReference type="NCBI Taxonomy" id="3133499"/>
    <lineage>
        <taxon>Bacteria</taxon>
        <taxon>Bacillati</taxon>
        <taxon>Bacillota</taxon>
        <taxon>Clostridia</taxon>
        <taxon>Lachnospirales</taxon>
        <taxon>Lachnospiraceae</taxon>
        <taxon>Maccoyibacter</taxon>
    </lineage>
</organism>
<dbReference type="Pfam" id="PF13306">
    <property type="entry name" value="LRR_5"/>
    <property type="match status" value="1"/>
</dbReference>
<evidence type="ECO:0000313" key="1">
    <source>
        <dbReference type="EMBL" id="MEQ2557026.1"/>
    </source>
</evidence>
<protein>
    <submittedName>
        <fullName evidence="1">Leucine-rich repeat protein</fullName>
    </submittedName>
</protein>
<sequence>MQQQAYFVYEKKEQGICILRCYAKESRVVVPEEIEGLPVTEIAPYAFAADMEKEPKNPGELPCICGELLEELVLPGTVERIGRYVFYNCRYFREFTFGANIRYMGAGAFTGCKRLSKLHVRDMGQEKSCLREVLVDLNQTVTVEWLGKDGFQVLYPAFFEEAVENTPARIIETHTHGVGIQYRNAFRNTQIDWEEYDRLFEIGRHNMEPEEAIYASAYRLKSPLGLKEEAAQSYENFLREHMERAAELFQREGETELLRWLAEEFVHEKSELELLMKAVSGDAAAVSMLMDISKRRFSIGKKKGFSL</sequence>
<comment type="caution">
    <text evidence="1">The sequence shown here is derived from an EMBL/GenBank/DDBJ whole genome shotgun (WGS) entry which is preliminary data.</text>
</comment>
<dbReference type="InterPro" id="IPR032675">
    <property type="entry name" value="LRR_dom_sf"/>
</dbReference>